<keyword evidence="6" id="KW-1133">Transmembrane helix</keyword>
<evidence type="ECO:0000256" key="3">
    <source>
        <dbReference type="ARBA" id="ARBA00022729"/>
    </source>
</evidence>
<evidence type="ECO:0000256" key="1">
    <source>
        <dbReference type="ARBA" id="ARBA00004196"/>
    </source>
</evidence>
<dbReference type="GO" id="GO:0006825">
    <property type="term" value="P:copper ion transport"/>
    <property type="evidence" value="ECO:0007669"/>
    <property type="project" value="InterPro"/>
</dbReference>
<evidence type="ECO:0000256" key="4">
    <source>
        <dbReference type="ARBA" id="ARBA00023008"/>
    </source>
</evidence>
<dbReference type="KEGG" id="nec:KGD82_23370"/>
<evidence type="ECO:0000256" key="7">
    <source>
        <dbReference type="SAM" id="SignalP"/>
    </source>
</evidence>
<comment type="subcellular location">
    <subcellularLocation>
        <location evidence="1">Cell envelope</location>
    </subcellularLocation>
</comment>
<dbReference type="GO" id="GO:0005886">
    <property type="term" value="C:plasma membrane"/>
    <property type="evidence" value="ECO:0007669"/>
    <property type="project" value="TreeGrafter"/>
</dbReference>
<feature type="transmembrane region" description="Helical" evidence="6">
    <location>
        <begin position="170"/>
        <end position="191"/>
    </location>
</feature>
<evidence type="ECO:0000313" key="10">
    <source>
        <dbReference type="Proteomes" id="UP000682416"/>
    </source>
</evidence>
<protein>
    <submittedName>
        <fullName evidence="9">Copper resistance protein CopC</fullName>
    </submittedName>
</protein>
<name>A0A975L8R8_9ACTN</name>
<dbReference type="GO" id="GO:0005507">
    <property type="term" value="F:copper ion binding"/>
    <property type="evidence" value="ECO:0007669"/>
    <property type="project" value="InterPro"/>
</dbReference>
<keyword evidence="6" id="KW-0472">Membrane</keyword>
<evidence type="ECO:0000259" key="8">
    <source>
        <dbReference type="Pfam" id="PF04234"/>
    </source>
</evidence>
<dbReference type="InterPro" id="IPR014755">
    <property type="entry name" value="Cu-Rt/internalin_Ig-like"/>
</dbReference>
<feature type="domain" description="CopC" evidence="8">
    <location>
        <begin position="27"/>
        <end position="121"/>
    </location>
</feature>
<dbReference type="EMBL" id="CP074402">
    <property type="protein sequence ID" value="QVJ01125.1"/>
    <property type="molecule type" value="Genomic_DNA"/>
</dbReference>
<evidence type="ECO:0000256" key="6">
    <source>
        <dbReference type="SAM" id="Phobius"/>
    </source>
</evidence>
<dbReference type="Pfam" id="PF04234">
    <property type="entry name" value="CopC"/>
    <property type="match status" value="1"/>
</dbReference>
<organism evidence="9 10">
    <name type="scientific">Nocardiopsis eucommiae</name>
    <dbReference type="NCBI Taxonomy" id="2831970"/>
    <lineage>
        <taxon>Bacteria</taxon>
        <taxon>Bacillati</taxon>
        <taxon>Actinomycetota</taxon>
        <taxon>Actinomycetes</taxon>
        <taxon>Streptosporangiales</taxon>
        <taxon>Nocardiopsidaceae</taxon>
        <taxon>Nocardiopsis</taxon>
    </lineage>
</organism>
<keyword evidence="4" id="KW-0186">Copper</keyword>
<dbReference type="Proteomes" id="UP000682416">
    <property type="component" value="Chromosome"/>
</dbReference>
<feature type="chain" id="PRO_5037248291" evidence="7">
    <location>
        <begin position="27"/>
        <end position="205"/>
    </location>
</feature>
<sequence length="205" mass="20624">MRRIRTAALVAPFAAALLLAPAPAFAHDVLIASDPEDGAALDAAPEEVTLTFNNAPMAGGSGSAIVVTSPEGTEIQEGELTFDGTDVSVALATPTEAGEYGLSFRVVSSDGHPIQDTLSFSLSEEAVAAAAPEETEEEPAAAEEEAPEEAADETPAAEETAAEEGGTSPLMVLAGVVVAVAAIGAVVLVVVRSRNRPGSGEGSQK</sequence>
<dbReference type="Gene3D" id="2.60.40.1220">
    <property type="match status" value="1"/>
</dbReference>
<dbReference type="AlphaFoldDB" id="A0A975L8R8"/>
<dbReference type="GO" id="GO:0042597">
    <property type="term" value="C:periplasmic space"/>
    <property type="evidence" value="ECO:0007669"/>
    <property type="project" value="InterPro"/>
</dbReference>
<evidence type="ECO:0000256" key="5">
    <source>
        <dbReference type="SAM" id="MobiDB-lite"/>
    </source>
</evidence>
<evidence type="ECO:0000313" key="9">
    <source>
        <dbReference type="EMBL" id="QVJ01125.1"/>
    </source>
</evidence>
<dbReference type="GO" id="GO:0046688">
    <property type="term" value="P:response to copper ion"/>
    <property type="evidence" value="ECO:0007669"/>
    <property type="project" value="InterPro"/>
</dbReference>
<keyword evidence="10" id="KW-1185">Reference proteome</keyword>
<proteinExistence type="predicted"/>
<dbReference type="SUPFAM" id="SSF81296">
    <property type="entry name" value="E set domains"/>
    <property type="match status" value="1"/>
</dbReference>
<dbReference type="InterPro" id="IPR007348">
    <property type="entry name" value="CopC_dom"/>
</dbReference>
<keyword evidence="6" id="KW-0812">Transmembrane</keyword>
<feature type="signal peptide" evidence="7">
    <location>
        <begin position="1"/>
        <end position="26"/>
    </location>
</feature>
<reference evidence="9" key="1">
    <citation type="submission" date="2021-05" db="EMBL/GenBank/DDBJ databases">
        <authorList>
            <person name="Kaiqin L."/>
            <person name="Jian G."/>
        </authorList>
    </citation>
    <scope>NUCLEOTIDE SEQUENCE</scope>
    <source>
        <strain evidence="9">HDS5</strain>
    </source>
</reference>
<accession>A0A975L8R8</accession>
<keyword evidence="2" id="KW-0479">Metal-binding</keyword>
<gene>
    <name evidence="9" type="ORF">KGD82_23370</name>
</gene>
<dbReference type="InterPro" id="IPR032694">
    <property type="entry name" value="CopC/D"/>
</dbReference>
<evidence type="ECO:0000256" key="2">
    <source>
        <dbReference type="ARBA" id="ARBA00022723"/>
    </source>
</evidence>
<keyword evidence="3 7" id="KW-0732">Signal</keyword>
<dbReference type="PANTHER" id="PTHR34820:SF4">
    <property type="entry name" value="INNER MEMBRANE PROTEIN YEBZ"/>
    <property type="match status" value="1"/>
</dbReference>
<dbReference type="PANTHER" id="PTHR34820">
    <property type="entry name" value="INNER MEMBRANE PROTEIN YEBZ"/>
    <property type="match status" value="1"/>
</dbReference>
<dbReference type="InterPro" id="IPR014756">
    <property type="entry name" value="Ig_E-set"/>
</dbReference>
<feature type="compositionally biased region" description="Acidic residues" evidence="5">
    <location>
        <begin position="133"/>
        <end position="162"/>
    </location>
</feature>
<dbReference type="GO" id="GO:0030313">
    <property type="term" value="C:cell envelope"/>
    <property type="evidence" value="ECO:0007669"/>
    <property type="project" value="UniProtKB-SubCell"/>
</dbReference>
<feature type="region of interest" description="Disordered" evidence="5">
    <location>
        <begin position="127"/>
        <end position="166"/>
    </location>
</feature>